<proteinExistence type="predicted"/>
<feature type="chain" id="PRO_5046721741" evidence="1">
    <location>
        <begin position="24"/>
        <end position="192"/>
    </location>
</feature>
<gene>
    <name evidence="3" type="ORF">MW290_31670</name>
</gene>
<dbReference type="NCBIfam" id="TIGR02595">
    <property type="entry name" value="PEP_CTERM"/>
    <property type="match status" value="1"/>
</dbReference>
<sequence length="192" mass="19121">MSACNLRSIVAAAALVAASAAGAADFTVSAKDNCACDNATGAATVSLLAGQSFSVSVNPSQLWAAGDELRWSNADGLVGDRYATLNDGSGQPVGTQIGMSFGNLTQGSLAAPYGALVGQIGGGDFFLVGTSYTGQAASAGLLKLYYWDAGSADNIGSITASVNVSAVPEPGTYALMAGGLALVGFLARRRRA</sequence>
<evidence type="ECO:0000313" key="4">
    <source>
        <dbReference type="Proteomes" id="UP001056201"/>
    </source>
</evidence>
<evidence type="ECO:0000256" key="1">
    <source>
        <dbReference type="SAM" id="SignalP"/>
    </source>
</evidence>
<dbReference type="InterPro" id="IPR013424">
    <property type="entry name" value="Ice-binding_C"/>
</dbReference>
<dbReference type="Pfam" id="PF07589">
    <property type="entry name" value="PEP-CTERM"/>
    <property type="match status" value="1"/>
</dbReference>
<dbReference type="Gene3D" id="2.60.120.430">
    <property type="entry name" value="Galactose-binding lectin"/>
    <property type="match status" value="1"/>
</dbReference>
<protein>
    <submittedName>
        <fullName evidence="3">PEP-CTERM sorting domain-containing protein</fullName>
    </submittedName>
</protein>
<feature type="signal peptide" evidence="1">
    <location>
        <begin position="1"/>
        <end position="23"/>
    </location>
</feature>
<evidence type="ECO:0000259" key="2">
    <source>
        <dbReference type="Pfam" id="PF07589"/>
    </source>
</evidence>
<accession>A0ABY4SD43</accession>
<dbReference type="RefSeq" id="WP_250198304.1">
    <property type="nucleotide sequence ID" value="NZ_CP097636.1"/>
</dbReference>
<dbReference type="Proteomes" id="UP001056201">
    <property type="component" value="Chromosome 2"/>
</dbReference>
<reference evidence="3" key="1">
    <citation type="submission" date="2022-05" db="EMBL/GenBank/DDBJ databases">
        <title>An RpoN-dependent PEP-CTERM gene is involved in floc formation of an Aquincola tertiaricarbonis strain.</title>
        <authorList>
            <person name="Qiu D."/>
            <person name="Xia M."/>
        </authorList>
    </citation>
    <scope>NUCLEOTIDE SEQUENCE</scope>
    <source>
        <strain evidence="3">RN12</strain>
    </source>
</reference>
<feature type="domain" description="Ice-binding protein C-terminal" evidence="2">
    <location>
        <begin position="166"/>
        <end position="190"/>
    </location>
</feature>
<dbReference type="EMBL" id="CP097636">
    <property type="protein sequence ID" value="URI10095.1"/>
    <property type="molecule type" value="Genomic_DNA"/>
</dbReference>
<keyword evidence="4" id="KW-1185">Reference proteome</keyword>
<name>A0ABY4SD43_AQUTE</name>
<organism evidence="3 4">
    <name type="scientific">Aquincola tertiaricarbonis</name>
    <dbReference type="NCBI Taxonomy" id="391953"/>
    <lineage>
        <taxon>Bacteria</taxon>
        <taxon>Pseudomonadati</taxon>
        <taxon>Pseudomonadota</taxon>
        <taxon>Betaproteobacteria</taxon>
        <taxon>Burkholderiales</taxon>
        <taxon>Sphaerotilaceae</taxon>
        <taxon>Aquincola</taxon>
    </lineage>
</organism>
<keyword evidence="1" id="KW-0732">Signal</keyword>
<evidence type="ECO:0000313" key="3">
    <source>
        <dbReference type="EMBL" id="URI10095.1"/>
    </source>
</evidence>